<keyword evidence="4" id="KW-0547">Nucleotide-binding</keyword>
<evidence type="ECO:0000256" key="1">
    <source>
        <dbReference type="ARBA" id="ARBA00012513"/>
    </source>
</evidence>
<dbReference type="InterPro" id="IPR011009">
    <property type="entry name" value="Kinase-like_dom_sf"/>
</dbReference>
<dbReference type="Gene3D" id="1.10.510.10">
    <property type="entry name" value="Transferase(Phosphotransferase) domain 1"/>
    <property type="match status" value="1"/>
</dbReference>
<dbReference type="GO" id="GO:0005524">
    <property type="term" value="F:ATP binding"/>
    <property type="evidence" value="ECO:0007669"/>
    <property type="project" value="UniProtKB-KW"/>
</dbReference>
<reference evidence="8 9" key="1">
    <citation type="submission" date="2020-04" db="EMBL/GenBank/DDBJ databases">
        <title>MicrobeNet Type strains.</title>
        <authorList>
            <person name="Nicholson A.C."/>
        </authorList>
    </citation>
    <scope>NUCLEOTIDE SEQUENCE [LARGE SCALE GENOMIC DNA]</scope>
    <source>
        <strain evidence="8 9">JCM 3332</strain>
    </source>
</reference>
<proteinExistence type="predicted"/>
<dbReference type="AlphaFoldDB" id="A0A846YLP6"/>
<dbReference type="InterPro" id="IPR000719">
    <property type="entry name" value="Prot_kinase_dom"/>
</dbReference>
<gene>
    <name evidence="8" type="ORF">HGA15_28670</name>
</gene>
<dbReference type="PANTHER" id="PTHR43289">
    <property type="entry name" value="MITOGEN-ACTIVATED PROTEIN KINASE KINASE KINASE 20-RELATED"/>
    <property type="match status" value="1"/>
</dbReference>
<dbReference type="SUPFAM" id="SSF56112">
    <property type="entry name" value="Protein kinase-like (PK-like)"/>
    <property type="match status" value="1"/>
</dbReference>
<dbReference type="RefSeq" id="WP_168433955.1">
    <property type="nucleotide sequence ID" value="NZ_JAAXOT010000019.1"/>
</dbReference>
<dbReference type="GO" id="GO:0004674">
    <property type="term" value="F:protein serine/threonine kinase activity"/>
    <property type="evidence" value="ECO:0007669"/>
    <property type="project" value="UniProtKB-KW"/>
</dbReference>
<feature type="domain" description="Protein kinase" evidence="7">
    <location>
        <begin position="1"/>
        <end position="158"/>
    </location>
</feature>
<name>A0A846YLP6_9NOCA</name>
<evidence type="ECO:0000259" key="7">
    <source>
        <dbReference type="PROSITE" id="PS50011"/>
    </source>
</evidence>
<dbReference type="Proteomes" id="UP000570678">
    <property type="component" value="Unassembled WGS sequence"/>
</dbReference>
<dbReference type="EMBL" id="JAAXOT010000019">
    <property type="protein sequence ID" value="NKY60047.1"/>
    <property type="molecule type" value="Genomic_DNA"/>
</dbReference>
<comment type="caution">
    <text evidence="8">The sequence shown here is derived from an EMBL/GenBank/DDBJ whole genome shotgun (WGS) entry which is preliminary data.</text>
</comment>
<keyword evidence="6" id="KW-0067">ATP-binding</keyword>
<protein>
    <recommendedName>
        <fullName evidence="1">non-specific serine/threonine protein kinase</fullName>
        <ecNumber evidence="1">2.7.11.1</ecNumber>
    </recommendedName>
</protein>
<accession>A0A846YLP6</accession>
<evidence type="ECO:0000256" key="2">
    <source>
        <dbReference type="ARBA" id="ARBA00022527"/>
    </source>
</evidence>
<evidence type="ECO:0000256" key="6">
    <source>
        <dbReference type="ARBA" id="ARBA00022840"/>
    </source>
</evidence>
<evidence type="ECO:0000256" key="5">
    <source>
        <dbReference type="ARBA" id="ARBA00022777"/>
    </source>
</evidence>
<keyword evidence="2" id="KW-0723">Serine/threonine-protein kinase</keyword>
<dbReference type="SMART" id="SM00220">
    <property type="entry name" value="S_TKc"/>
    <property type="match status" value="1"/>
</dbReference>
<organism evidence="8 9">
    <name type="scientific">Nocardia flavorosea</name>
    <dbReference type="NCBI Taxonomy" id="53429"/>
    <lineage>
        <taxon>Bacteria</taxon>
        <taxon>Bacillati</taxon>
        <taxon>Actinomycetota</taxon>
        <taxon>Actinomycetes</taxon>
        <taxon>Mycobacteriales</taxon>
        <taxon>Nocardiaceae</taxon>
        <taxon>Nocardia</taxon>
    </lineage>
</organism>
<dbReference type="Pfam" id="PF00069">
    <property type="entry name" value="Pkinase"/>
    <property type="match status" value="1"/>
</dbReference>
<dbReference type="EC" id="2.7.11.1" evidence="1"/>
<evidence type="ECO:0000256" key="4">
    <source>
        <dbReference type="ARBA" id="ARBA00022741"/>
    </source>
</evidence>
<keyword evidence="9" id="KW-1185">Reference proteome</keyword>
<evidence type="ECO:0000313" key="9">
    <source>
        <dbReference type="Proteomes" id="UP000570678"/>
    </source>
</evidence>
<keyword evidence="5 8" id="KW-0418">Kinase</keyword>
<evidence type="ECO:0000313" key="8">
    <source>
        <dbReference type="EMBL" id="NKY60047.1"/>
    </source>
</evidence>
<dbReference type="PANTHER" id="PTHR43289:SF6">
    <property type="entry name" value="SERINE_THREONINE-PROTEIN KINASE NEKL-3"/>
    <property type="match status" value="1"/>
</dbReference>
<evidence type="ECO:0000256" key="3">
    <source>
        <dbReference type="ARBA" id="ARBA00022679"/>
    </source>
</evidence>
<dbReference type="PROSITE" id="PS50011">
    <property type="entry name" value="PROTEIN_KINASE_DOM"/>
    <property type="match status" value="1"/>
</dbReference>
<sequence length="185" mass="20414">MSGPDSFGNELRRLLAARPEDRDRVAADAGTERVLVADFGIARSLDEEATVTGGGHREYSPYYVAPERFLSSLPDHRSDIYSFGATLYQLLTGSFPYPNRSDRELIHVHRHEPVPVPSTIRPTLPAAFDDVIARAMVKDPADRYQSCEELAVAARYALSGTPPSASRSARRFLDTALRPDTAILL</sequence>
<keyword evidence="3" id="KW-0808">Transferase</keyword>